<evidence type="ECO:0000313" key="3">
    <source>
        <dbReference type="Proteomes" id="UP000020681"/>
    </source>
</evidence>
<accession>A0ABN0R5N9</accession>
<organism evidence="2 3">
    <name type="scientific">Mycobacterium ulcerans str. Harvey</name>
    <dbReference type="NCBI Taxonomy" id="1299332"/>
    <lineage>
        <taxon>Bacteria</taxon>
        <taxon>Bacillati</taxon>
        <taxon>Actinomycetota</taxon>
        <taxon>Actinomycetes</taxon>
        <taxon>Mycobacteriales</taxon>
        <taxon>Mycobacteriaceae</taxon>
        <taxon>Mycobacterium</taxon>
        <taxon>Mycobacterium ulcerans group</taxon>
    </lineage>
</organism>
<name>A0ABN0R5N9_MYCUL</name>
<dbReference type="Pfam" id="PF04734">
    <property type="entry name" value="Ceramidase_alk"/>
    <property type="match status" value="1"/>
</dbReference>
<feature type="domain" description="Neutral/alkaline non-lysosomal ceramidase N-terminal" evidence="1">
    <location>
        <begin position="4"/>
        <end position="142"/>
    </location>
</feature>
<sequence length="144" mass="15634">MLSVGRGIADITGEAADCGMLGYGKSDQRTAGIHLRLRSRAFVFRDDSQDENPRLLLVVAELPMPMQNVNDEVLRRLAESYGDTYTEQNTLITTTHTHAGPGGCCGYLMYNLTTNGLRPATFAAIVDGIVESVTHAHDDVAPPR</sequence>
<dbReference type="InterPro" id="IPR006823">
    <property type="entry name" value="Ceramidase_alk"/>
</dbReference>
<dbReference type="PANTHER" id="PTHR12670:SF1">
    <property type="entry name" value="NEUTRAL CERAMIDASE"/>
    <property type="match status" value="1"/>
</dbReference>
<dbReference type="EMBL" id="JAOL01000079">
    <property type="protein sequence ID" value="EUA92267.1"/>
    <property type="molecule type" value="Genomic_DNA"/>
</dbReference>
<reference evidence="2 3" key="1">
    <citation type="submission" date="2014-01" db="EMBL/GenBank/DDBJ databases">
        <authorList>
            <person name="Dobos K."/>
            <person name="Lenaerts A."/>
            <person name="Ordway D."/>
            <person name="DeGroote M.A."/>
            <person name="Parker T."/>
            <person name="Sizemore C."/>
            <person name="Tallon L.J."/>
            <person name="Sadzewicz L.K."/>
            <person name="Sengamalay N."/>
            <person name="Fraser C.M."/>
            <person name="Hine E."/>
            <person name="Shefchek K.A."/>
            <person name="Das S.P."/>
            <person name="Tettelin H."/>
        </authorList>
    </citation>
    <scope>NUCLEOTIDE SEQUENCE [LARGE SCALE GENOMIC DNA]</scope>
    <source>
        <strain evidence="2 3">Harvey</strain>
    </source>
</reference>
<protein>
    <submittedName>
        <fullName evidence="2">Neutral/alkaline non-lysosomal ceramidase family protein</fullName>
    </submittedName>
</protein>
<dbReference type="InterPro" id="IPR031329">
    <property type="entry name" value="NEUT/ALK_ceramidase_N"/>
</dbReference>
<proteinExistence type="predicted"/>
<gene>
    <name evidence="2" type="ORF">I551_1239</name>
</gene>
<dbReference type="Proteomes" id="UP000020681">
    <property type="component" value="Unassembled WGS sequence"/>
</dbReference>
<keyword evidence="3" id="KW-1185">Reference proteome</keyword>
<dbReference type="PANTHER" id="PTHR12670">
    <property type="entry name" value="CERAMIDASE"/>
    <property type="match status" value="1"/>
</dbReference>
<comment type="caution">
    <text evidence="2">The sequence shown here is derived from an EMBL/GenBank/DDBJ whole genome shotgun (WGS) entry which is preliminary data.</text>
</comment>
<evidence type="ECO:0000313" key="2">
    <source>
        <dbReference type="EMBL" id="EUA92267.1"/>
    </source>
</evidence>
<evidence type="ECO:0000259" key="1">
    <source>
        <dbReference type="Pfam" id="PF04734"/>
    </source>
</evidence>